<dbReference type="EMBL" id="JAQNVG010000054">
    <property type="protein sequence ID" value="MDC2238579.1"/>
    <property type="molecule type" value="Genomic_DNA"/>
</dbReference>
<dbReference type="GO" id="GO:0140662">
    <property type="term" value="F:ATP-dependent protein folding chaperone"/>
    <property type="evidence" value="ECO:0007669"/>
    <property type="project" value="InterPro"/>
</dbReference>
<dbReference type="Gene3D" id="3.30.420.40">
    <property type="match status" value="2"/>
</dbReference>
<accession>A0A1H6CPL2</accession>
<organism evidence="4 6">
    <name type="scientific">Bacteroides thetaiotaomicron</name>
    <dbReference type="NCBI Taxonomy" id="818"/>
    <lineage>
        <taxon>Bacteria</taxon>
        <taxon>Pseudomonadati</taxon>
        <taxon>Bacteroidota</taxon>
        <taxon>Bacteroidia</taxon>
        <taxon>Bacteroidales</taxon>
        <taxon>Bacteroidaceae</taxon>
        <taxon>Bacteroides</taxon>
    </lineage>
</organism>
<dbReference type="GeneID" id="60925776"/>
<keyword evidence="1 3" id="KW-0547">Nucleotide-binding</keyword>
<proteinExistence type="inferred from homology"/>
<name>C6ITT8_BACT4</name>
<dbReference type="SUPFAM" id="SSF100920">
    <property type="entry name" value="Heat shock protein 70kD (HSP70), peptide-binding domain"/>
    <property type="match status" value="1"/>
</dbReference>
<dbReference type="InterPro" id="IPR013126">
    <property type="entry name" value="Hsp_70_fam"/>
</dbReference>
<dbReference type="SUPFAM" id="SSF48452">
    <property type="entry name" value="TPR-like"/>
    <property type="match status" value="1"/>
</dbReference>
<reference evidence="4 6" key="1">
    <citation type="journal article" date="2019" name="Nat. Med.">
        <title>A library of human gut bacterial isolates paired with longitudinal multiomics data enables mechanistic microbiome research.</title>
        <authorList>
            <person name="Poyet M."/>
            <person name="Groussin M."/>
            <person name="Gibbons S.M."/>
            <person name="Avila-Pacheco J."/>
            <person name="Jiang X."/>
            <person name="Kearney S.M."/>
            <person name="Perrotta A.R."/>
            <person name="Berdy B."/>
            <person name="Zhao S."/>
            <person name="Lieberman T.D."/>
            <person name="Swanson P.K."/>
            <person name="Smith M."/>
            <person name="Roesemann S."/>
            <person name="Alexander J.E."/>
            <person name="Rich S.A."/>
            <person name="Livny J."/>
            <person name="Vlamakis H."/>
            <person name="Clish C."/>
            <person name="Bullock K."/>
            <person name="Deik A."/>
            <person name="Scott J."/>
            <person name="Pierce K.A."/>
            <person name="Xavier R.J."/>
            <person name="Alm E.J."/>
        </authorList>
    </citation>
    <scope>NUCLEOTIDE SEQUENCE [LARGE SCALE GENOMIC DNA]</scope>
    <source>
        <strain evidence="4 6">BIOML-A162</strain>
    </source>
</reference>
<dbReference type="RefSeq" id="WP_008764754.1">
    <property type="nucleotide sequence ID" value="NZ_BAABXH010000001.1"/>
</dbReference>
<accession>C6ITT8</accession>
<reference evidence="5" key="2">
    <citation type="submission" date="2022-10" db="EMBL/GenBank/DDBJ databases">
        <title>Human gut microbiome strain richness.</title>
        <authorList>
            <person name="Chen-Liaw A."/>
        </authorList>
    </citation>
    <scope>NUCLEOTIDE SEQUENCE</scope>
    <source>
        <strain evidence="5">1001283st1_A3_1001283B150304_161114</strain>
    </source>
</reference>
<comment type="similarity">
    <text evidence="3">Belongs to the heat shock protein 70 family.</text>
</comment>
<keyword evidence="2 3" id="KW-0067">ATP-binding</keyword>
<evidence type="ECO:0000313" key="5">
    <source>
        <dbReference type="EMBL" id="MDC2238579.1"/>
    </source>
</evidence>
<dbReference type="InterPro" id="IPR043129">
    <property type="entry name" value="ATPase_NBD"/>
</dbReference>
<dbReference type="HOGENOM" id="CLU_012189_0_0_10"/>
<dbReference type="Proteomes" id="UP000436858">
    <property type="component" value="Unassembled WGS sequence"/>
</dbReference>
<dbReference type="Gene3D" id="3.90.640.10">
    <property type="entry name" value="Actin, Chain A, domain 4"/>
    <property type="match status" value="1"/>
</dbReference>
<sequence length="792" mass="89208">MPILLTVENLVTADLSTIHKEQATYVGIDFGTSTTVVSYSYFDNEKRIVVTEVMNLRQKQSDGADFTGEKVPTVIALYHNRVLVGEGAANLKYELEKNKDVWYSFKMELGEDLGAKYCNSILGKDKSVRIQNAKDATILFFRFLKKEIESYVEQKGLCQNIKYAVSIPASFEANQRRDLVDALISNQMDVSKQSLIDEPNAAFLNYIHESEMNNEAVVIPKDINPKMLVFDFGAGTCDISILEIGVDYKGVYSKNLSISKFEKLGGNDIDRYIAYEILYPELLSHNHLDMDIFIMSEKKKIINALLTTAENLKIRICKAISLMRDSFDLSGLEQEYKVSVKDIRINTSKGVLYMDEIFLTSIQFAELMKVFTRKKSDVIQKEKQIYNSIYDCVKTSIRKARLEVDDVDYVLLVGGSSLNPYVQAALKSWLPYSKLLLFPDLQTCVSKGASIHSFIYNSFGQNIVQPITSEPICIITKNDQLMTLVPAGTVMPTDTIEIDNLAIVKEGQKTVEFPICISNENKILTNLVITSNEQNGFSLDTPIKLQLELTADKLLTINAKVGSETCLVSAINPFANKELTSQERIALRAEKKAYNTTANNRGVPSKECLLELAKAYENATLNLKAAETYEECNELYPGTISYNKLGCCFSSAGNNRKALRYGEKAYEYSKDAVSAFNLGYRYKNIDTSMFLKYIHESLAMCPNKPHPLFELGKYEKKEGKKIEGVEKIKKAYNIWKAQYDNGTLSDVDYTWLPSAAEELGESIFAEEVRKKAKRISLDDFYNSNNTVAVKGD</sequence>
<dbReference type="Gene3D" id="1.25.40.10">
    <property type="entry name" value="Tetratricopeptide repeat domain"/>
    <property type="match status" value="1"/>
</dbReference>
<comment type="caution">
    <text evidence="4">The sequence shown here is derived from an EMBL/GenBank/DDBJ whole genome shotgun (WGS) entry which is preliminary data.</text>
</comment>
<evidence type="ECO:0000256" key="1">
    <source>
        <dbReference type="ARBA" id="ARBA00022741"/>
    </source>
</evidence>
<dbReference type="Pfam" id="PF00012">
    <property type="entry name" value="HSP70"/>
    <property type="match status" value="2"/>
</dbReference>
<dbReference type="SUPFAM" id="SSF53067">
    <property type="entry name" value="Actin-like ATPase domain"/>
    <property type="match status" value="2"/>
</dbReference>
<evidence type="ECO:0000313" key="6">
    <source>
        <dbReference type="Proteomes" id="UP000436858"/>
    </source>
</evidence>
<evidence type="ECO:0000313" key="4">
    <source>
        <dbReference type="EMBL" id="KAB4487085.1"/>
    </source>
</evidence>
<dbReference type="Proteomes" id="UP001217776">
    <property type="component" value="Unassembled WGS sequence"/>
</dbReference>
<dbReference type="InterPro" id="IPR011990">
    <property type="entry name" value="TPR-like_helical_dom_sf"/>
</dbReference>
<dbReference type="InterPro" id="IPR029047">
    <property type="entry name" value="HSP70_peptide-bd_sf"/>
</dbReference>
<dbReference type="PANTHER" id="PTHR19375">
    <property type="entry name" value="HEAT SHOCK PROTEIN 70KDA"/>
    <property type="match status" value="1"/>
</dbReference>
<dbReference type="OMA" id="IGGSCKN"/>
<protein>
    <submittedName>
        <fullName evidence="4">Hsp70 family protein</fullName>
    </submittedName>
</protein>
<evidence type="ECO:0000256" key="3">
    <source>
        <dbReference type="RuleBase" id="RU003322"/>
    </source>
</evidence>
<gene>
    <name evidence="4" type="ORF">GAN91_03535</name>
    <name evidence="5" type="ORF">PO127_22810</name>
</gene>
<evidence type="ECO:0000256" key="2">
    <source>
        <dbReference type="ARBA" id="ARBA00022840"/>
    </source>
</evidence>
<dbReference type="GO" id="GO:0005524">
    <property type="term" value="F:ATP binding"/>
    <property type="evidence" value="ECO:0007669"/>
    <property type="project" value="UniProtKB-KW"/>
</dbReference>
<dbReference type="AlphaFoldDB" id="C6ITT8"/>
<dbReference type="EMBL" id="WCRY01000002">
    <property type="protein sequence ID" value="KAB4487085.1"/>
    <property type="molecule type" value="Genomic_DNA"/>
</dbReference>
<dbReference type="SMR" id="C6ITT8"/>